<dbReference type="EMBL" id="KV417272">
    <property type="protein sequence ID" value="KZO99420.1"/>
    <property type="molecule type" value="Genomic_DNA"/>
</dbReference>
<dbReference type="Proteomes" id="UP000076738">
    <property type="component" value="Unassembled WGS sequence"/>
</dbReference>
<dbReference type="Gene3D" id="3.40.50.150">
    <property type="entry name" value="Vaccinia Virus protein VP39"/>
    <property type="match status" value="1"/>
</dbReference>
<evidence type="ECO:0000313" key="2">
    <source>
        <dbReference type="Proteomes" id="UP000076738"/>
    </source>
</evidence>
<keyword evidence="2" id="KW-1185">Reference proteome</keyword>
<name>A0A167Q537_CALVF</name>
<dbReference type="SUPFAM" id="SSF53335">
    <property type="entry name" value="S-adenosyl-L-methionine-dependent methyltransferases"/>
    <property type="match status" value="1"/>
</dbReference>
<dbReference type="InterPro" id="IPR029063">
    <property type="entry name" value="SAM-dependent_MTases_sf"/>
</dbReference>
<accession>A0A167Q537</accession>
<evidence type="ECO:0000313" key="1">
    <source>
        <dbReference type="EMBL" id="KZO99420.1"/>
    </source>
</evidence>
<reference evidence="1 2" key="1">
    <citation type="journal article" date="2016" name="Mol. Biol. Evol.">
        <title>Comparative Genomics of Early-Diverging Mushroom-Forming Fungi Provides Insights into the Origins of Lignocellulose Decay Capabilities.</title>
        <authorList>
            <person name="Nagy L.G."/>
            <person name="Riley R."/>
            <person name="Tritt A."/>
            <person name="Adam C."/>
            <person name="Daum C."/>
            <person name="Floudas D."/>
            <person name="Sun H."/>
            <person name="Yadav J.S."/>
            <person name="Pangilinan J."/>
            <person name="Larsson K.H."/>
            <person name="Matsuura K."/>
            <person name="Barry K."/>
            <person name="Labutti K."/>
            <person name="Kuo R."/>
            <person name="Ohm R.A."/>
            <person name="Bhattacharya S.S."/>
            <person name="Shirouzu T."/>
            <person name="Yoshinaga Y."/>
            <person name="Martin F.M."/>
            <person name="Grigoriev I.V."/>
            <person name="Hibbett D.S."/>
        </authorList>
    </citation>
    <scope>NUCLEOTIDE SEQUENCE [LARGE SCALE GENOMIC DNA]</scope>
    <source>
        <strain evidence="1 2">TUFC12733</strain>
    </source>
</reference>
<dbReference type="OrthoDB" id="2013972at2759"/>
<evidence type="ECO:0008006" key="3">
    <source>
        <dbReference type="Google" id="ProtNLM"/>
    </source>
</evidence>
<sequence length="265" mass="28434">MSAPTPSTRLPHLPPTFPYPPSAFSRHDPTPDAAFYAHPRIGVQHLSPQCITLLTSYYTSVLPPPSHAQPPRVLDLCSSWTSHLPPSFSPPQAHITGLGLSGPELEANPLLTERVVHDLNASPSLPPSVGSDPGGVGFGFDAVLCSVSVDYLSRPLEVFRELARVTRHGAKAHMSFSNRCFPTKVIRRWLEVGEEERCELVACYFHFAGTGTGTGTGIGEGEGRACEPGELWEDVQIVTVLEPSSAGDPLWVVRGTRTANAVPGA</sequence>
<dbReference type="PANTHER" id="PTHR43036:SF2">
    <property type="entry name" value="OS04G0481300 PROTEIN"/>
    <property type="match status" value="1"/>
</dbReference>
<dbReference type="AlphaFoldDB" id="A0A167Q537"/>
<gene>
    <name evidence="1" type="ORF">CALVIDRAFT_561280</name>
</gene>
<organism evidence="1 2">
    <name type="scientific">Calocera viscosa (strain TUFC12733)</name>
    <dbReference type="NCBI Taxonomy" id="1330018"/>
    <lineage>
        <taxon>Eukaryota</taxon>
        <taxon>Fungi</taxon>
        <taxon>Dikarya</taxon>
        <taxon>Basidiomycota</taxon>
        <taxon>Agaricomycotina</taxon>
        <taxon>Dacrymycetes</taxon>
        <taxon>Dacrymycetales</taxon>
        <taxon>Dacrymycetaceae</taxon>
        <taxon>Calocera</taxon>
    </lineage>
</organism>
<dbReference type="PANTHER" id="PTHR43036">
    <property type="entry name" value="OSJNBB0011N17.9 PROTEIN"/>
    <property type="match status" value="1"/>
</dbReference>
<proteinExistence type="predicted"/>
<protein>
    <recommendedName>
        <fullName evidence="3">Methyltransferase type 11 domain-containing protein</fullName>
    </recommendedName>
</protein>